<protein>
    <submittedName>
        <fullName evidence="1">Uncharacterized protein</fullName>
    </submittedName>
</protein>
<accession>A0A224Y6Q2</accession>
<proteinExistence type="predicted"/>
<sequence length="103" mass="10304">MVTAPSTPLATTTLEATDMATMTTLSVASATSVVTGPDTEATATVLVIFTVASLLAPDNGALAEQVQANVACALLRAVCEVAPVVLQALLLQALPPVLAASKQ</sequence>
<evidence type="ECO:0000313" key="1">
    <source>
        <dbReference type="EMBL" id="MAA13246.1"/>
    </source>
</evidence>
<reference evidence="1" key="1">
    <citation type="journal article" date="2017" name="Parasit. Vectors">
        <title>Sialotranscriptomics of Rhipicephalus zambeziensis reveals intricate expression profiles of secretory proteins and suggests tight temporal transcriptional regulation during blood-feeding.</title>
        <authorList>
            <person name="de Castro M.H."/>
            <person name="de Klerk D."/>
            <person name="Pienaar R."/>
            <person name="Rees D.J.G."/>
            <person name="Mans B.J."/>
        </authorList>
    </citation>
    <scope>NUCLEOTIDE SEQUENCE</scope>
    <source>
        <tissue evidence="1">Salivary glands</tissue>
    </source>
</reference>
<dbReference type="EMBL" id="GFPF01002100">
    <property type="protein sequence ID" value="MAA13246.1"/>
    <property type="molecule type" value="Transcribed_RNA"/>
</dbReference>
<organism evidence="1">
    <name type="scientific">Rhipicephalus zambeziensis</name>
    <dbReference type="NCBI Taxonomy" id="60191"/>
    <lineage>
        <taxon>Eukaryota</taxon>
        <taxon>Metazoa</taxon>
        <taxon>Ecdysozoa</taxon>
        <taxon>Arthropoda</taxon>
        <taxon>Chelicerata</taxon>
        <taxon>Arachnida</taxon>
        <taxon>Acari</taxon>
        <taxon>Parasitiformes</taxon>
        <taxon>Ixodida</taxon>
        <taxon>Ixodoidea</taxon>
        <taxon>Ixodidae</taxon>
        <taxon>Rhipicephalinae</taxon>
        <taxon>Rhipicephalus</taxon>
        <taxon>Rhipicephalus</taxon>
    </lineage>
</organism>
<name>A0A224Y6Q2_9ACAR</name>
<dbReference type="AlphaFoldDB" id="A0A224Y6Q2"/>